<dbReference type="GeneID" id="103184071"/>
<dbReference type="STRING" id="7868.ENSCMIP00000028229"/>
<dbReference type="OMA" id="HYVHFKR"/>
<feature type="compositionally biased region" description="Acidic residues" evidence="1">
    <location>
        <begin position="39"/>
        <end position="49"/>
    </location>
</feature>
<dbReference type="GO" id="GO:0005634">
    <property type="term" value="C:nucleus"/>
    <property type="evidence" value="ECO:0007669"/>
    <property type="project" value="TreeGrafter"/>
</dbReference>
<feature type="compositionally biased region" description="Polar residues" evidence="1">
    <location>
        <begin position="68"/>
        <end position="78"/>
    </location>
</feature>
<sequence length="474" mass="55009">METAVAMYQTRARRAQGLLKSRIDQRRTKMYSASCLRDTDEEENTSDEEQSSRDEGVQSSDSNDDSKQVQNPVATIQSSDEDNINRSKRLRTSSNNVFSDSDSSSGSEIWSKPVRKIKNNSRRVFVQEGEEDSDKEGTSATNLSVGTEDFSQIKKEISIARKRKRHLEMKRLSKERRSRHSNSGIRNFSEESDEEGGASSVYEVGSSDSDFEKSSLKDFIVEDDDEEEESEEETQSGENHTSTPKKPESSKSILAKYLPNFHNDSPYTHFKRVVKGLLINALDGNFLKSLYDGARKKKYAKEILSSLNYMDDRCIKPRLVNLKTTSRWSNRYQERIDCYPTLQVKQYPAIQRSCQACELKRTCRFTVILSGLLYNGKSLQEDNFMPNDEQRMKVGNVCKERTEIYHSLKHFKYNLYQKCCETVQSDTHPDEQAKDTIDRLYKCLDEHQWIEEEYKHFEYVLNNADDFRKEKLFE</sequence>
<dbReference type="PANTHER" id="PTHR14689:SF0">
    <property type="entry name" value="COILED-COIL DOMAIN-CONTAINING PROTEIN 82"/>
    <property type="match status" value="1"/>
</dbReference>
<dbReference type="RefSeq" id="XP_042190307.1">
    <property type="nucleotide sequence ID" value="XM_042334373.1"/>
</dbReference>
<accession>A0A4W3ID79</accession>
<feature type="compositionally biased region" description="Basic residues" evidence="1">
    <location>
        <begin position="160"/>
        <end position="180"/>
    </location>
</feature>
<gene>
    <name evidence="3" type="primary">ccdc82</name>
</gene>
<dbReference type="GeneTree" id="ENSGT00390000004986"/>
<reference evidence="4" key="1">
    <citation type="journal article" date="2006" name="Science">
        <title>Ancient noncoding elements conserved in the human genome.</title>
        <authorList>
            <person name="Venkatesh B."/>
            <person name="Kirkness E.F."/>
            <person name="Loh Y.H."/>
            <person name="Halpern A.L."/>
            <person name="Lee A.P."/>
            <person name="Johnson J."/>
            <person name="Dandona N."/>
            <person name="Viswanathan L.D."/>
            <person name="Tay A."/>
            <person name="Venter J.C."/>
            <person name="Strausberg R.L."/>
            <person name="Brenner S."/>
        </authorList>
    </citation>
    <scope>NUCLEOTIDE SEQUENCE [LARGE SCALE GENOMIC DNA]</scope>
</reference>
<reference evidence="3" key="5">
    <citation type="submission" date="2025-09" db="UniProtKB">
        <authorList>
            <consortium name="Ensembl"/>
        </authorList>
    </citation>
    <scope>IDENTIFICATION</scope>
</reference>
<feature type="region of interest" description="Disordered" evidence="1">
    <location>
        <begin position="1"/>
        <end position="210"/>
    </location>
</feature>
<dbReference type="KEGG" id="cmk:103184071"/>
<reference evidence="3" key="4">
    <citation type="submission" date="2025-08" db="UniProtKB">
        <authorList>
            <consortium name="Ensembl"/>
        </authorList>
    </citation>
    <scope>IDENTIFICATION</scope>
</reference>
<feature type="domain" description="DUF4211" evidence="2">
    <location>
        <begin position="218"/>
        <end position="379"/>
    </location>
</feature>
<dbReference type="InParanoid" id="A0A4W3ID79"/>
<reference evidence="4" key="2">
    <citation type="journal article" date="2007" name="PLoS Biol.">
        <title>Survey sequencing and comparative analysis of the elephant shark (Callorhinchus milii) genome.</title>
        <authorList>
            <person name="Venkatesh B."/>
            <person name="Kirkness E.F."/>
            <person name="Loh Y.H."/>
            <person name="Halpern A.L."/>
            <person name="Lee A.P."/>
            <person name="Johnson J."/>
            <person name="Dandona N."/>
            <person name="Viswanathan L.D."/>
            <person name="Tay A."/>
            <person name="Venter J.C."/>
            <person name="Strausberg R.L."/>
            <person name="Brenner S."/>
        </authorList>
    </citation>
    <scope>NUCLEOTIDE SEQUENCE [LARGE SCALE GENOMIC DNA]</scope>
</reference>
<dbReference type="AlphaFoldDB" id="A0A4W3ID79"/>
<dbReference type="PANTHER" id="PTHR14689">
    <property type="entry name" value="PHORBOL-ESTER_DAG-TYPE DOMAIN-CONTAINING PROTEIN"/>
    <property type="match status" value="1"/>
</dbReference>
<dbReference type="InterPro" id="IPR025451">
    <property type="entry name" value="DUF4211"/>
</dbReference>
<evidence type="ECO:0000259" key="2">
    <source>
        <dbReference type="Pfam" id="PF13926"/>
    </source>
</evidence>
<evidence type="ECO:0000313" key="3">
    <source>
        <dbReference type="Ensembl" id="ENSCMIP00000028229.1"/>
    </source>
</evidence>
<reference evidence="4" key="3">
    <citation type="journal article" date="2014" name="Nature">
        <title>Elephant shark genome provides unique insights into gnathostome evolution.</title>
        <authorList>
            <consortium name="International Elephant Shark Genome Sequencing Consortium"/>
            <person name="Venkatesh B."/>
            <person name="Lee A.P."/>
            <person name="Ravi V."/>
            <person name="Maurya A.K."/>
            <person name="Lian M.M."/>
            <person name="Swann J.B."/>
            <person name="Ohta Y."/>
            <person name="Flajnik M.F."/>
            <person name="Sutoh Y."/>
            <person name="Kasahara M."/>
            <person name="Hoon S."/>
            <person name="Gangu V."/>
            <person name="Roy S.W."/>
            <person name="Irimia M."/>
            <person name="Korzh V."/>
            <person name="Kondrychyn I."/>
            <person name="Lim Z.W."/>
            <person name="Tay B.H."/>
            <person name="Tohari S."/>
            <person name="Kong K.W."/>
            <person name="Ho S."/>
            <person name="Lorente-Galdos B."/>
            <person name="Quilez J."/>
            <person name="Marques-Bonet T."/>
            <person name="Raney B.J."/>
            <person name="Ingham P.W."/>
            <person name="Tay A."/>
            <person name="Hillier L.W."/>
            <person name="Minx P."/>
            <person name="Boehm T."/>
            <person name="Wilson R.K."/>
            <person name="Brenner S."/>
            <person name="Warren W.C."/>
        </authorList>
    </citation>
    <scope>NUCLEOTIDE SEQUENCE [LARGE SCALE GENOMIC DNA]</scope>
</reference>
<organism evidence="3 4">
    <name type="scientific">Callorhinchus milii</name>
    <name type="common">Ghost shark</name>
    <dbReference type="NCBI Taxonomy" id="7868"/>
    <lineage>
        <taxon>Eukaryota</taxon>
        <taxon>Metazoa</taxon>
        <taxon>Chordata</taxon>
        <taxon>Craniata</taxon>
        <taxon>Vertebrata</taxon>
        <taxon>Chondrichthyes</taxon>
        <taxon>Holocephali</taxon>
        <taxon>Chimaeriformes</taxon>
        <taxon>Callorhinchidae</taxon>
        <taxon>Callorhinchus</taxon>
    </lineage>
</organism>
<dbReference type="CTD" id="79780"/>
<feature type="compositionally biased region" description="Low complexity" evidence="1">
    <location>
        <begin position="93"/>
        <end position="107"/>
    </location>
</feature>
<dbReference type="OrthoDB" id="21499at2759"/>
<dbReference type="Proteomes" id="UP000314986">
    <property type="component" value="Unassembled WGS sequence"/>
</dbReference>
<feature type="compositionally biased region" description="Acidic residues" evidence="1">
    <location>
        <begin position="222"/>
        <end position="235"/>
    </location>
</feature>
<name>A0A4W3ID79_CALMI</name>
<protein>
    <recommendedName>
        <fullName evidence="2">DUF4211 domain-containing protein</fullName>
    </recommendedName>
</protein>
<dbReference type="Pfam" id="PF13926">
    <property type="entry name" value="DUF4211"/>
    <property type="match status" value="1"/>
</dbReference>
<dbReference type="Ensembl" id="ENSCMIT00000028675.1">
    <property type="protein sequence ID" value="ENSCMIP00000028229.1"/>
    <property type="gene ID" value="ENSCMIG00000012268.1"/>
</dbReference>
<evidence type="ECO:0000313" key="4">
    <source>
        <dbReference type="Proteomes" id="UP000314986"/>
    </source>
</evidence>
<keyword evidence="4" id="KW-1185">Reference proteome</keyword>
<evidence type="ECO:0000256" key="1">
    <source>
        <dbReference type="SAM" id="MobiDB-lite"/>
    </source>
</evidence>
<proteinExistence type="predicted"/>
<feature type="region of interest" description="Disordered" evidence="1">
    <location>
        <begin position="222"/>
        <end position="250"/>
    </location>
</feature>